<dbReference type="AlphaFoldDB" id="A0A226D856"/>
<dbReference type="InterPro" id="IPR045853">
    <property type="entry name" value="Pep_chain_release_fac_I_sf"/>
</dbReference>
<evidence type="ECO:0000256" key="2">
    <source>
        <dbReference type="ARBA" id="ARBA00022481"/>
    </source>
</evidence>
<dbReference type="InterPro" id="IPR011333">
    <property type="entry name" value="SKP1/BTB/POZ_sf"/>
</dbReference>
<dbReference type="OrthoDB" id="2019491at2759"/>
<dbReference type="InterPro" id="IPR005139">
    <property type="entry name" value="PCRF"/>
</dbReference>
<dbReference type="PANTHER" id="PTHR43804:SF7">
    <property type="entry name" value="LD18447P"/>
    <property type="match status" value="1"/>
</dbReference>
<evidence type="ECO:0000313" key="6">
    <source>
        <dbReference type="Proteomes" id="UP000198287"/>
    </source>
</evidence>
<sequence>MQRNNNFLHLTMPIKSSEMLSEIYNHMSYADIILTCADSSTNQKPVAHKLVLSNCSPFLKTLLETNTDSHELIIPDVSTNTMMHILKLIYTGEVKVGSEDEISDVIEGIDLLGINSVVHEIGFSQEVEQTTSRSINEETAQLTPPPEIYEEEWTTSQLISPLSIEDHASYWSDMTTSEVVGVLPSDFVLENIKTEHVGLLSSSNDSHIRQDDDANETLVAKNTQKNKRRTQSFVFQNDDEDNDDQIHHVPKKLKTEDHEFSQWIGQLPVSGVNDFVFLCDDNDLEDVELNDAEKLLALQKSTMMDHPYAMMKWKKVLSCLISSRLMSTSSINLLTKNSEKVFQSHLEKISGEVTHNLYGVARQLVKFQQDADEIISLQGEAEKDAELQSMAEKDLAVLQEHIATLKHRFLTELVDHYRMDPVYSSCHEVLLEVSPGVGGQEAMLFSQDLLTMYSNYASYMRWNYSIVHQDFSELGGLRQGSILINSPSAYKTLNLESGVHRVQRVPKTERAGRIHTSTSAVSILPTLDDVDIKIDEKDLKVETRRSSGAGGQHVNTTDSAVRMYHTPSGLVVDCQTERSQIRNRAAALKMLKSKLYQLEYERNLKMSKDLKKMQIGLAERSDKIRTYNFMQDRITDHRYSYTTHDMTGILSGGIAFDNFLQEIKLREVDRVLSLL</sequence>
<keyword evidence="6" id="KW-1185">Reference proteome</keyword>
<accession>A0A226D856</accession>
<evidence type="ECO:0000256" key="3">
    <source>
        <dbReference type="ARBA" id="ARBA00022917"/>
    </source>
</evidence>
<dbReference type="Pfam" id="PF00472">
    <property type="entry name" value="RF-1"/>
    <property type="match status" value="1"/>
</dbReference>
<dbReference type="Gene3D" id="3.30.160.20">
    <property type="match status" value="1"/>
</dbReference>
<evidence type="ECO:0000256" key="1">
    <source>
        <dbReference type="ARBA" id="ARBA00010835"/>
    </source>
</evidence>
<dbReference type="FunFam" id="3.30.160.20:FF:000004">
    <property type="entry name" value="Peptide chain release factor 1"/>
    <property type="match status" value="1"/>
</dbReference>
<dbReference type="InterPro" id="IPR000210">
    <property type="entry name" value="BTB/POZ_dom"/>
</dbReference>
<dbReference type="EMBL" id="LNIX01000028">
    <property type="protein sequence ID" value="OXA41735.1"/>
    <property type="molecule type" value="Genomic_DNA"/>
</dbReference>
<organism evidence="5 6">
    <name type="scientific">Folsomia candida</name>
    <name type="common">Springtail</name>
    <dbReference type="NCBI Taxonomy" id="158441"/>
    <lineage>
        <taxon>Eukaryota</taxon>
        <taxon>Metazoa</taxon>
        <taxon>Ecdysozoa</taxon>
        <taxon>Arthropoda</taxon>
        <taxon>Hexapoda</taxon>
        <taxon>Collembola</taxon>
        <taxon>Entomobryomorpha</taxon>
        <taxon>Isotomoidea</taxon>
        <taxon>Isotomidae</taxon>
        <taxon>Proisotominae</taxon>
        <taxon>Folsomia</taxon>
    </lineage>
</organism>
<dbReference type="SMART" id="SM00937">
    <property type="entry name" value="PCRF"/>
    <property type="match status" value="1"/>
</dbReference>
<dbReference type="Gene3D" id="3.30.70.1660">
    <property type="match status" value="1"/>
</dbReference>
<dbReference type="Pfam" id="PF03462">
    <property type="entry name" value="PCRF"/>
    <property type="match status" value="1"/>
</dbReference>
<evidence type="ECO:0000313" key="5">
    <source>
        <dbReference type="EMBL" id="OXA41735.1"/>
    </source>
</evidence>
<name>A0A226D856_FOLCA</name>
<dbReference type="GO" id="GO:0005737">
    <property type="term" value="C:cytoplasm"/>
    <property type="evidence" value="ECO:0007669"/>
    <property type="project" value="UniProtKB-ARBA"/>
</dbReference>
<evidence type="ECO:0000259" key="4">
    <source>
        <dbReference type="PROSITE" id="PS50097"/>
    </source>
</evidence>
<dbReference type="InterPro" id="IPR000352">
    <property type="entry name" value="Pep_chain_release_fac_I"/>
</dbReference>
<keyword evidence="2" id="KW-0488">Methylation</keyword>
<dbReference type="Pfam" id="PF00651">
    <property type="entry name" value="BTB"/>
    <property type="match status" value="1"/>
</dbReference>
<dbReference type="Proteomes" id="UP000198287">
    <property type="component" value="Unassembled WGS sequence"/>
</dbReference>
<dbReference type="STRING" id="158441.A0A226D856"/>
<dbReference type="Gene3D" id="3.30.710.10">
    <property type="entry name" value="Potassium Channel Kv1.1, Chain A"/>
    <property type="match status" value="1"/>
</dbReference>
<protein>
    <submittedName>
        <fullName evidence="5">Peptide chain release factor 1-like, mitochondrial</fullName>
    </submittedName>
</protein>
<dbReference type="PROSITE" id="PS00745">
    <property type="entry name" value="RF_PROK_I"/>
    <property type="match status" value="1"/>
</dbReference>
<dbReference type="SUPFAM" id="SSF54695">
    <property type="entry name" value="POZ domain"/>
    <property type="match status" value="1"/>
</dbReference>
<dbReference type="PANTHER" id="PTHR43804">
    <property type="entry name" value="LD18447P"/>
    <property type="match status" value="1"/>
</dbReference>
<keyword evidence="3" id="KW-0648">Protein biosynthesis</keyword>
<dbReference type="SMART" id="SM00225">
    <property type="entry name" value="BTB"/>
    <property type="match status" value="1"/>
</dbReference>
<reference evidence="5 6" key="1">
    <citation type="submission" date="2015-12" db="EMBL/GenBank/DDBJ databases">
        <title>The genome of Folsomia candida.</title>
        <authorList>
            <person name="Faddeeva A."/>
            <person name="Derks M.F."/>
            <person name="Anvar Y."/>
            <person name="Smit S."/>
            <person name="Van Straalen N."/>
            <person name="Roelofs D."/>
        </authorList>
    </citation>
    <scope>NUCLEOTIDE SEQUENCE [LARGE SCALE GENOMIC DNA]</scope>
    <source>
        <strain evidence="5 6">VU population</strain>
        <tissue evidence="5">Whole body</tissue>
    </source>
</reference>
<dbReference type="SUPFAM" id="SSF75620">
    <property type="entry name" value="Release factor"/>
    <property type="match status" value="1"/>
</dbReference>
<feature type="domain" description="BTB" evidence="4">
    <location>
        <begin position="30"/>
        <end position="98"/>
    </location>
</feature>
<dbReference type="PROSITE" id="PS50097">
    <property type="entry name" value="BTB"/>
    <property type="match status" value="1"/>
</dbReference>
<comment type="similarity">
    <text evidence="1">Belongs to the prokaryotic/mitochondrial release factor family.</text>
</comment>
<dbReference type="InterPro" id="IPR050057">
    <property type="entry name" value="Prokaryotic/Mito_RF"/>
</dbReference>
<proteinExistence type="inferred from homology"/>
<gene>
    <name evidence="5" type="ORF">Fcan01_23522</name>
</gene>
<comment type="caution">
    <text evidence="5">The sequence shown here is derived from an EMBL/GenBank/DDBJ whole genome shotgun (WGS) entry which is preliminary data.</text>
</comment>
<dbReference type="GO" id="GO:0003747">
    <property type="term" value="F:translation release factor activity"/>
    <property type="evidence" value="ECO:0007669"/>
    <property type="project" value="InterPro"/>
</dbReference>